<dbReference type="GO" id="GO:0003677">
    <property type="term" value="F:DNA binding"/>
    <property type="evidence" value="ECO:0007669"/>
    <property type="project" value="UniProtKB-KW"/>
</dbReference>
<dbReference type="EMBL" id="KI914011">
    <property type="protein sequence ID" value="ETV91371.1"/>
    <property type="molecule type" value="Genomic_DNA"/>
</dbReference>
<comment type="similarity">
    <text evidence="2 15">Belongs to the DNA polymerase type-B family.</text>
</comment>
<evidence type="ECO:0000259" key="17">
    <source>
        <dbReference type="SMART" id="SM01159"/>
    </source>
</evidence>
<feature type="region of interest" description="Disordered" evidence="16">
    <location>
        <begin position="1"/>
        <end position="38"/>
    </location>
</feature>
<dbReference type="GO" id="GO:0008622">
    <property type="term" value="C:epsilon DNA polymerase complex"/>
    <property type="evidence" value="ECO:0007669"/>
    <property type="project" value="InterPro"/>
</dbReference>
<evidence type="ECO:0000256" key="12">
    <source>
        <dbReference type="ARBA" id="ARBA00023014"/>
    </source>
</evidence>
<dbReference type="Pfam" id="PF22634">
    <property type="entry name" value="POL2_thumb"/>
    <property type="match status" value="1"/>
</dbReference>
<evidence type="ECO:0000256" key="8">
    <source>
        <dbReference type="ARBA" id="ARBA00022771"/>
    </source>
</evidence>
<dbReference type="CDD" id="cd05535">
    <property type="entry name" value="POLBc_epsilon"/>
    <property type="match status" value="1"/>
</dbReference>
<comment type="cofactor">
    <cofactor evidence="15">
        <name>[4Fe-4S] cluster</name>
        <dbReference type="ChEBI" id="CHEBI:49883"/>
    </cofactor>
</comment>
<dbReference type="STRING" id="157072.A0A024TDH2"/>
<dbReference type="SMART" id="SM00486">
    <property type="entry name" value="POLBc"/>
    <property type="match status" value="1"/>
</dbReference>
<dbReference type="InterPro" id="IPR036397">
    <property type="entry name" value="RNaseH_sf"/>
</dbReference>
<comment type="function">
    <text evidence="15">DNA polymerase II participates in chromosomal DNA replication.</text>
</comment>
<dbReference type="Pfam" id="PF08490">
    <property type="entry name" value="DUF1744"/>
    <property type="match status" value="2"/>
</dbReference>
<dbReference type="SUPFAM" id="SSF53098">
    <property type="entry name" value="Ribonuclease H-like"/>
    <property type="match status" value="1"/>
</dbReference>
<evidence type="ECO:0000256" key="15">
    <source>
        <dbReference type="RuleBase" id="RU365029"/>
    </source>
</evidence>
<dbReference type="EMBL" id="KI914011">
    <property type="protein sequence ID" value="ETV91372.1"/>
    <property type="molecule type" value="Genomic_DNA"/>
</dbReference>
<dbReference type="PANTHER" id="PTHR10670:SF0">
    <property type="entry name" value="DNA POLYMERASE EPSILON CATALYTIC SUBUNIT A"/>
    <property type="match status" value="1"/>
</dbReference>
<comment type="catalytic activity">
    <reaction evidence="15">
        <text>DNA(n) + a 2'-deoxyribonucleoside 5'-triphosphate = DNA(n+1) + diphosphate</text>
        <dbReference type="Rhea" id="RHEA:22508"/>
        <dbReference type="Rhea" id="RHEA-COMP:17339"/>
        <dbReference type="Rhea" id="RHEA-COMP:17340"/>
        <dbReference type="ChEBI" id="CHEBI:33019"/>
        <dbReference type="ChEBI" id="CHEBI:61560"/>
        <dbReference type="ChEBI" id="CHEBI:173112"/>
        <dbReference type="EC" id="2.7.7.7"/>
    </reaction>
</comment>
<dbReference type="FunFam" id="1.10.132.60:FF:000003">
    <property type="entry name" value="DNA polymerase epsilon catalytic subunit"/>
    <property type="match status" value="1"/>
</dbReference>
<keyword evidence="6 15" id="KW-0235">DNA replication</keyword>
<evidence type="ECO:0000256" key="7">
    <source>
        <dbReference type="ARBA" id="ARBA00022723"/>
    </source>
</evidence>
<dbReference type="GO" id="GO:0008270">
    <property type="term" value="F:zinc ion binding"/>
    <property type="evidence" value="ECO:0007669"/>
    <property type="project" value="UniProtKB-KW"/>
</dbReference>
<dbReference type="GO" id="GO:0051539">
    <property type="term" value="F:4 iron, 4 sulfur cluster binding"/>
    <property type="evidence" value="ECO:0007669"/>
    <property type="project" value="UniProtKB-KW"/>
</dbReference>
<dbReference type="InterPro" id="IPR043502">
    <property type="entry name" value="DNA/RNA_pol_sf"/>
</dbReference>
<organism evidence="18">
    <name type="scientific">Aphanomyces invadans</name>
    <dbReference type="NCBI Taxonomy" id="157072"/>
    <lineage>
        <taxon>Eukaryota</taxon>
        <taxon>Sar</taxon>
        <taxon>Stramenopiles</taxon>
        <taxon>Oomycota</taxon>
        <taxon>Saprolegniomycetes</taxon>
        <taxon>Saprolegniales</taxon>
        <taxon>Verrucalvaceae</taxon>
        <taxon>Aphanomyces</taxon>
    </lineage>
</organism>
<keyword evidence="9 15" id="KW-0862">Zinc</keyword>
<dbReference type="Pfam" id="PF03104">
    <property type="entry name" value="DNA_pol_B_exo1"/>
    <property type="match status" value="1"/>
</dbReference>
<dbReference type="OrthoDB" id="10060449at2759"/>
<dbReference type="InterPro" id="IPR006172">
    <property type="entry name" value="DNA-dir_DNA_pol_B"/>
</dbReference>
<reference evidence="18" key="1">
    <citation type="submission" date="2013-12" db="EMBL/GenBank/DDBJ databases">
        <title>The Genome Sequence of Aphanomyces invadans NJM9701.</title>
        <authorList>
            <consortium name="The Broad Institute Genomics Platform"/>
            <person name="Russ C."/>
            <person name="Tyler B."/>
            <person name="van West P."/>
            <person name="Dieguez-Uribeondo J."/>
            <person name="Young S.K."/>
            <person name="Zeng Q."/>
            <person name="Gargeya S."/>
            <person name="Fitzgerald M."/>
            <person name="Abouelleil A."/>
            <person name="Alvarado L."/>
            <person name="Chapman S.B."/>
            <person name="Gainer-Dewar J."/>
            <person name="Goldberg J."/>
            <person name="Griggs A."/>
            <person name="Gujja S."/>
            <person name="Hansen M."/>
            <person name="Howarth C."/>
            <person name="Imamovic A."/>
            <person name="Ireland A."/>
            <person name="Larimer J."/>
            <person name="McCowan C."/>
            <person name="Murphy C."/>
            <person name="Pearson M."/>
            <person name="Poon T.W."/>
            <person name="Priest M."/>
            <person name="Roberts A."/>
            <person name="Saif S."/>
            <person name="Shea T."/>
            <person name="Sykes S."/>
            <person name="Wortman J."/>
            <person name="Nusbaum C."/>
            <person name="Birren B."/>
        </authorList>
    </citation>
    <scope>NUCLEOTIDE SEQUENCE [LARGE SCALE GENOMIC DNA]</scope>
    <source>
        <strain evidence="18">NJM9701</strain>
    </source>
</reference>
<dbReference type="Gene3D" id="3.30.342.10">
    <property type="entry name" value="DNA Polymerase, chain B, domain 1"/>
    <property type="match status" value="1"/>
</dbReference>
<gene>
    <name evidence="18" type="ORF">H310_14050</name>
</gene>
<accession>A0A024TDH2</accession>
<evidence type="ECO:0000256" key="2">
    <source>
        <dbReference type="ARBA" id="ARBA00005755"/>
    </source>
</evidence>
<dbReference type="InterPro" id="IPR006133">
    <property type="entry name" value="DNA-dir_DNA_pol_B_exonuc"/>
</dbReference>
<dbReference type="GO" id="GO:0003887">
    <property type="term" value="F:DNA-directed DNA polymerase activity"/>
    <property type="evidence" value="ECO:0007669"/>
    <property type="project" value="UniProtKB-KW"/>
</dbReference>
<evidence type="ECO:0000256" key="6">
    <source>
        <dbReference type="ARBA" id="ARBA00022705"/>
    </source>
</evidence>
<evidence type="ECO:0000256" key="16">
    <source>
        <dbReference type="SAM" id="MobiDB-lite"/>
    </source>
</evidence>
<evidence type="ECO:0000256" key="10">
    <source>
        <dbReference type="ARBA" id="ARBA00022932"/>
    </source>
</evidence>
<evidence type="ECO:0000256" key="11">
    <source>
        <dbReference type="ARBA" id="ARBA00023004"/>
    </source>
</evidence>
<keyword evidence="10 15" id="KW-0239">DNA-directed DNA polymerase</keyword>
<dbReference type="SMART" id="SM01159">
    <property type="entry name" value="DUF1744"/>
    <property type="match status" value="1"/>
</dbReference>
<dbReference type="PANTHER" id="PTHR10670">
    <property type="entry name" value="DNA POLYMERASE EPSILON CATALYTIC SUBUNIT A"/>
    <property type="match status" value="1"/>
</dbReference>
<keyword evidence="3 15" id="KW-0004">4Fe-4S</keyword>
<dbReference type="GO" id="GO:0006287">
    <property type="term" value="P:base-excision repair, gap-filling"/>
    <property type="evidence" value="ECO:0007669"/>
    <property type="project" value="TreeGrafter"/>
</dbReference>
<evidence type="ECO:0000256" key="9">
    <source>
        <dbReference type="ARBA" id="ARBA00022833"/>
    </source>
</evidence>
<comment type="subcellular location">
    <subcellularLocation>
        <location evidence="1 15">Nucleus</location>
    </subcellularLocation>
</comment>
<protein>
    <recommendedName>
        <fullName evidence="15">DNA polymerase epsilon catalytic subunit</fullName>
        <ecNumber evidence="15">2.7.7.7</ecNumber>
    </recommendedName>
</protein>
<dbReference type="InterPro" id="IPR023211">
    <property type="entry name" value="DNA_pol_palm_dom_sf"/>
</dbReference>
<evidence type="ECO:0000256" key="5">
    <source>
        <dbReference type="ARBA" id="ARBA00022695"/>
    </source>
</evidence>
<dbReference type="RefSeq" id="XP_008880000.1">
    <property type="nucleotide sequence ID" value="XM_008881778.1"/>
</dbReference>
<dbReference type="GO" id="GO:0006297">
    <property type="term" value="P:nucleotide-excision repair, DNA gap filling"/>
    <property type="evidence" value="ECO:0007669"/>
    <property type="project" value="TreeGrafter"/>
</dbReference>
<name>A0A024TDH2_9STRA</name>
<dbReference type="GO" id="GO:0000166">
    <property type="term" value="F:nucleotide binding"/>
    <property type="evidence" value="ECO:0007669"/>
    <property type="project" value="InterPro"/>
</dbReference>
<keyword evidence="7 15" id="KW-0479">Metal-binding</keyword>
<dbReference type="eggNOG" id="KOG1798">
    <property type="taxonomic scope" value="Eukaryota"/>
</dbReference>
<evidence type="ECO:0000256" key="4">
    <source>
        <dbReference type="ARBA" id="ARBA00022679"/>
    </source>
</evidence>
<keyword evidence="4 15" id="KW-0808">Transferase</keyword>
<dbReference type="GO" id="GO:0006272">
    <property type="term" value="P:leading strand elongation"/>
    <property type="evidence" value="ECO:0007669"/>
    <property type="project" value="TreeGrafter"/>
</dbReference>
<dbReference type="VEuPathDB" id="FungiDB:H310_14050"/>
<keyword evidence="8 15" id="KW-0863">Zinc-finger</keyword>
<dbReference type="InterPro" id="IPR012337">
    <property type="entry name" value="RNaseH-like_sf"/>
</dbReference>
<evidence type="ECO:0000256" key="14">
    <source>
        <dbReference type="ARBA" id="ARBA00023242"/>
    </source>
</evidence>
<feature type="domain" description="DNA polymerase epsilon catalytic subunit A C-terminal" evidence="17">
    <location>
        <begin position="1451"/>
        <end position="1787"/>
    </location>
</feature>
<dbReference type="GO" id="GO:0045004">
    <property type="term" value="P:DNA replication proofreading"/>
    <property type="evidence" value="ECO:0007669"/>
    <property type="project" value="TreeGrafter"/>
</dbReference>
<dbReference type="GO" id="GO:0008310">
    <property type="term" value="F:single-stranded DNA 3'-5' DNA exonuclease activity"/>
    <property type="evidence" value="ECO:0007669"/>
    <property type="project" value="TreeGrafter"/>
</dbReference>
<dbReference type="RefSeq" id="XP_008879999.1">
    <property type="nucleotide sequence ID" value="XM_008881777.1"/>
</dbReference>
<keyword evidence="11 15" id="KW-0408">Iron</keyword>
<keyword evidence="14 15" id="KW-0539">Nucleus</keyword>
<dbReference type="InterPro" id="IPR029703">
    <property type="entry name" value="POL2"/>
</dbReference>
<keyword evidence="13 15" id="KW-0238">DNA-binding</keyword>
<keyword evidence="5 15" id="KW-0548">Nucleotidyltransferase</keyword>
<dbReference type="Gene3D" id="3.90.1600.10">
    <property type="entry name" value="Palm domain of DNA polymerase"/>
    <property type="match status" value="1"/>
</dbReference>
<dbReference type="SUPFAM" id="SSF56672">
    <property type="entry name" value="DNA/RNA polymerases"/>
    <property type="match status" value="1"/>
</dbReference>
<dbReference type="EC" id="2.7.7.7" evidence="15"/>
<evidence type="ECO:0000313" key="18">
    <source>
        <dbReference type="EMBL" id="ETV91372.1"/>
    </source>
</evidence>
<dbReference type="InterPro" id="IPR013697">
    <property type="entry name" value="DNA_pol_e_suA_C"/>
</dbReference>
<dbReference type="InterPro" id="IPR042087">
    <property type="entry name" value="DNA_pol_B_thumb"/>
</dbReference>
<evidence type="ECO:0000256" key="1">
    <source>
        <dbReference type="ARBA" id="ARBA00004123"/>
    </source>
</evidence>
<dbReference type="CDD" id="cd05779">
    <property type="entry name" value="DNA_polB_epsilon_exo"/>
    <property type="match status" value="1"/>
</dbReference>
<dbReference type="GeneID" id="20091100"/>
<evidence type="ECO:0000256" key="13">
    <source>
        <dbReference type="ARBA" id="ARBA00023125"/>
    </source>
</evidence>
<dbReference type="InterPro" id="IPR055191">
    <property type="entry name" value="POL2_thumb"/>
</dbReference>
<dbReference type="Gene3D" id="3.30.420.10">
    <property type="entry name" value="Ribonuclease H-like superfamily/Ribonuclease H"/>
    <property type="match status" value="1"/>
</dbReference>
<proteinExistence type="inferred from homology"/>
<dbReference type="FunFam" id="3.90.1600.10:FF:000006">
    <property type="entry name" value="DNA polymerase epsilon catalytic subunit"/>
    <property type="match status" value="1"/>
</dbReference>
<dbReference type="Gene3D" id="1.10.132.60">
    <property type="entry name" value="DNA polymerase family B, C-terminal domain"/>
    <property type="match status" value="1"/>
</dbReference>
<dbReference type="GO" id="GO:0000278">
    <property type="term" value="P:mitotic cell cycle"/>
    <property type="evidence" value="ECO:0007669"/>
    <property type="project" value="TreeGrafter"/>
</dbReference>
<sequence>MKRLNRKPGAGSSWAKNSQGARTNASGRGMTPEKAAALAQQDAFDLTHGFAPLTDEDGPQIGWLLNACNTSRNIENDERSGVELYFLAQDGSAFKTTLIQPPYFYVAAPPKRLQEALAFCQKTLEGTLLSSSVVSKEDLDLPNHLSGLQASYIQLVFRTVSDLVDAKQIVYPMIAKNKQDPYHTSDIPLTDIREYDVPYLMRVAIDKEIRIGAWYSVHVDAAEGVKVDRITDMVDKAEPVVLAFDIECTKAPLKFPDATSDQIYMISYMVDRQGFLICNREFVSQDVDDFEYTPKSDYPGPFECVNVTNEFELIRYFFNHVKELNPHIFVTYNGDFFDWPFLETRAQHHGMDLTSELGISKDRNGEYRGKCAVHLDAYCWVKRDSYLPQGSQGLKAVTKYKLGYDPVEVDPEEMLPLAQNEPLKMASYSVSDAVATFYLYEKYVHLFVFSLCTIIPLGSEDVLRKGSGTLCEALLMVEAFRGNIICPNKQVSAPFQTFHKNHVVGSETYIGGHVECLESGVFRADLEYHFKVVPSALDHLIQHIDRDLTFALEVELDIPRHEITNYTQVRQEIVEALEMLRDSPDRWEKPLIYHLDVAAMYPNIILTNRLQPSAMVQPTDCAACVHSTSCEASTSTLSCQRPMEWVWRGDYYPASKQEFQHIQTQLSYETVNNTPYAQLPEEKRNSMLTDRVKQYCNTVYKKTTITETETRTSTVCMRENAFYVNTVRAFRDRRYDYKILTKQWQKKASAATDPLEKVDATAKFGVYDSLQLAHKCILNSFYGYVMRRGARWHSMEMAGIVTNTGSQIIKQARQLVEQLGRPLELDTDGIWAMLPGSFPDKFKFTLKDGSTRSLEYPCVMLNAAVQENFTNHQYQDSIGQSYQMRSECSIFFELDGPYKCMVVPASTEEGKLLKKRYAVFNFSNKLTELKGFELKRRGELEIIKAFQSQVFPCFLEGKTLSECYAAVADCANRWLDILDTKGQAIEEEEVLALLTENKSMSGRLEDYGGQKSTSITTARRLGEFLGQKMLQDKGLTCKLIVLTQPYGEKVTERAVPTAIFSAEPAVKKHFLRKWCRDQSMTDFDVRSLLDWDYYRTRFAGTVQKIILLPAAFQHIANPVPRIELPKWMERKVRERLDTKRQTTLGFLRVPKSTDLPDWTPSTSMTKQTSSVKKQDNVKSTGVPILDIESIGSMQIDEEIPVGQVVDVDPESSTSSSWSSYAEWLQLRKQKWRRKRLEMKEKDTPMAIQKRKQLNMWHIIEVQDTRIPGLCDVWAINDGRLEIQQIEVGTTVFRLKNMGSANMENSMNFQETKRYVSNQAHMVALVPCPSKLAANTLEIVYESTIRSSSRLLWTLGSVVQPPPPSSSQRLTLSGFHSKPALMSTYLAPTTTSSHPALHQVALVISTNQNQQVGSWSLLVRSSSSSITANGQQDSMQWTTATSWLLDAQGATSGIKLTDWRNGSSPIPLPKMTNHVVSSMADVVSGVNSYLAKWRDSASVVIAHIPKWITRSGLRAQFRGLSAFPMVVAPAEDQPFPMLTWRQDWQSRLIHTIDVLPLQFQELLECARYVQLPVGNLQGDLHLMMLDTLYARLLQKYQHVWWGAADLSPAHGLDGFHPVLVPGAYTHNIVIDLSLDGLAIQALLSTNGEAVSEENVAFRLLRQLATQLFNDVISTKSPIADSLLQHFYRWTASPGAQFYDPHLHAMMQNCMQQVLKELLVEMKRLGATIVYADVSRIVLETQKSSMDQAKAYLGFITRTLQESFPVLSWAPVHFYSHMLFLDMENFGGIEHVADSEPQVVGSWNMARYLPRGVDEYCRLLIAQFIKRRYDFTVRYLSDPMMHNPIESSNVEQSLTDYSQKLISTQFTDKFLRLVPDILAHTHTFPILAGSHLPWSHASLELVKCVCHVWGLDSSLSTNVMQLKRTLLKTLNISEFSTEAAFENPSKSFVLPDVICTHCNVCRHVDLCREPGLMEELTPSNDDQDVDDAQPWQCPRCTHLYDLEVLEHRLVHVVHTQFSLPYQLRELVCMRCKLPNESQLNTLCSCTGTLVLDDASSSGHGRVEIDEIFRILHHLAKHQRFNYLQETLERLMH</sequence>
<dbReference type="Pfam" id="PF23250">
    <property type="entry name" value="zf_DPOE_2"/>
    <property type="match status" value="1"/>
</dbReference>
<evidence type="ECO:0000256" key="3">
    <source>
        <dbReference type="ARBA" id="ARBA00022485"/>
    </source>
</evidence>
<dbReference type="FunFam" id="3.30.420.10:FF:000010">
    <property type="entry name" value="DNA polymerase epsilon catalytic subunit"/>
    <property type="match status" value="1"/>
</dbReference>
<keyword evidence="12 15" id="KW-0411">Iron-sulfur</keyword>
<feature type="compositionally biased region" description="Polar residues" evidence="16">
    <location>
        <begin position="14"/>
        <end position="26"/>
    </location>
</feature>